<accession>A0ABT4HL07</accession>
<dbReference type="Proteomes" id="UP001084650">
    <property type="component" value="Unassembled WGS sequence"/>
</dbReference>
<evidence type="ECO:0000313" key="2">
    <source>
        <dbReference type="Proteomes" id="UP001084650"/>
    </source>
</evidence>
<dbReference type="EMBL" id="JAPQYE010000013">
    <property type="protein sequence ID" value="MCZ0730903.1"/>
    <property type="molecule type" value="Genomic_DNA"/>
</dbReference>
<name>A0ABT4HL07_MYCIR</name>
<gene>
    <name evidence="1" type="ORF">OY187_22885</name>
</gene>
<sequence length="152" mass="16307">MAVTVGVNVSATVAYVALVENGVVLAREPYSFTPGEMLGSASGLVKFEEVVARQLAVWEACQVVVLEPETSYKGTYANVVDRIGIETVFLLAAHRSGIESYRLSRQKTRSILALGRGGTFEAIAADRVDPVGPYWRKMRDCAALAALAGERG</sequence>
<proteinExistence type="predicted"/>
<dbReference type="RefSeq" id="WP_268787331.1">
    <property type="nucleotide sequence ID" value="NZ_JAPQYE010000013.1"/>
</dbReference>
<organism evidence="1 2">
    <name type="scientific">Mycolicibacterium iranicum</name>
    <name type="common">Mycobacterium iranicum</name>
    <dbReference type="NCBI Taxonomy" id="912594"/>
    <lineage>
        <taxon>Bacteria</taxon>
        <taxon>Bacillati</taxon>
        <taxon>Actinomycetota</taxon>
        <taxon>Actinomycetes</taxon>
        <taxon>Mycobacteriales</taxon>
        <taxon>Mycobacteriaceae</taxon>
        <taxon>Mycolicibacterium</taxon>
    </lineage>
</organism>
<evidence type="ECO:0000313" key="1">
    <source>
        <dbReference type="EMBL" id="MCZ0730903.1"/>
    </source>
</evidence>
<keyword evidence="2" id="KW-1185">Reference proteome</keyword>
<protein>
    <submittedName>
        <fullName evidence="1">Uncharacterized protein</fullName>
    </submittedName>
</protein>
<comment type="caution">
    <text evidence="1">The sequence shown here is derived from an EMBL/GenBank/DDBJ whole genome shotgun (WGS) entry which is preliminary data.</text>
</comment>
<reference evidence="1" key="1">
    <citation type="submission" date="2022-12" db="EMBL/GenBank/DDBJ databases">
        <title>Whole genome sequence of Mycolicibacterium iranicum strain SBH312.</title>
        <authorList>
            <person name="Jani J."/>
            <person name="Arifin Mustapha Z."/>
            <person name="Ahmed K."/>
            <person name="Kai Ling C."/>
        </authorList>
    </citation>
    <scope>NUCLEOTIDE SEQUENCE</scope>
    <source>
        <strain evidence="1">SBH312</strain>
    </source>
</reference>